<evidence type="ECO:0000313" key="1">
    <source>
        <dbReference type="EMBL" id="OGN26230.1"/>
    </source>
</evidence>
<dbReference type="EMBL" id="MGKL01000008">
    <property type="protein sequence ID" value="OGN26230.1"/>
    <property type="molecule type" value="Genomic_DNA"/>
</dbReference>
<accession>A0A1F8GMN6</accession>
<protein>
    <recommendedName>
        <fullName evidence="3">Nucleotidyl transferase AbiEii/AbiGii toxin family protein</fullName>
    </recommendedName>
</protein>
<dbReference type="Pfam" id="PF09970">
    <property type="entry name" value="DUF2204"/>
    <property type="match status" value="1"/>
</dbReference>
<dbReference type="SUPFAM" id="SSF81301">
    <property type="entry name" value="Nucleotidyltransferase"/>
    <property type="match status" value="1"/>
</dbReference>
<dbReference type="InterPro" id="IPR043519">
    <property type="entry name" value="NT_sf"/>
</dbReference>
<organism evidence="1 2">
    <name type="scientific">Candidatus Yanofskybacteria bacterium RIFCSPLOWO2_01_FULL_44_22</name>
    <dbReference type="NCBI Taxonomy" id="1802697"/>
    <lineage>
        <taxon>Bacteria</taxon>
        <taxon>Candidatus Yanofskyibacteriota</taxon>
    </lineage>
</organism>
<evidence type="ECO:0000313" key="2">
    <source>
        <dbReference type="Proteomes" id="UP000178256"/>
    </source>
</evidence>
<name>A0A1F8GMN6_9BACT</name>
<dbReference type="AlphaFoldDB" id="A0A1F8GMN6"/>
<sequence>MTEQEKLLGDVGRILDNLDIRYVVTGGIAVTVWGRPRFTADIDIAIELLPKKVDQLASALLKIDKDVYVDREMMRHALIEKGEFNFINPASGLKVDFFVLKGSRFDKEEIARCVRKKIAEVWVSLISPEDLVIRKLLWHRESGSDRQLEDVESILKRQKKLDRGYLKKWAKYHSVFALLETLWKKTKR</sequence>
<dbReference type="InterPro" id="IPR018700">
    <property type="entry name" value="DUF2204"/>
</dbReference>
<dbReference type="Gene3D" id="3.30.460.40">
    <property type="match status" value="1"/>
</dbReference>
<evidence type="ECO:0008006" key="3">
    <source>
        <dbReference type="Google" id="ProtNLM"/>
    </source>
</evidence>
<dbReference type="Proteomes" id="UP000178256">
    <property type="component" value="Unassembled WGS sequence"/>
</dbReference>
<reference evidence="1 2" key="1">
    <citation type="journal article" date="2016" name="Nat. Commun.">
        <title>Thousands of microbial genomes shed light on interconnected biogeochemical processes in an aquifer system.</title>
        <authorList>
            <person name="Anantharaman K."/>
            <person name="Brown C.T."/>
            <person name="Hug L.A."/>
            <person name="Sharon I."/>
            <person name="Castelle C.J."/>
            <person name="Probst A.J."/>
            <person name="Thomas B.C."/>
            <person name="Singh A."/>
            <person name="Wilkins M.J."/>
            <person name="Karaoz U."/>
            <person name="Brodie E.L."/>
            <person name="Williams K.H."/>
            <person name="Hubbard S.S."/>
            <person name="Banfield J.F."/>
        </authorList>
    </citation>
    <scope>NUCLEOTIDE SEQUENCE [LARGE SCALE GENOMIC DNA]</scope>
</reference>
<proteinExistence type="predicted"/>
<gene>
    <name evidence="1" type="ORF">A2925_04945</name>
</gene>
<dbReference type="STRING" id="1802697.A2925_04945"/>
<comment type="caution">
    <text evidence="1">The sequence shown here is derived from an EMBL/GenBank/DDBJ whole genome shotgun (WGS) entry which is preliminary data.</text>
</comment>